<feature type="chain" id="PRO_5024828181" description="Protein KRE1" evidence="1">
    <location>
        <begin position="16"/>
        <end position="129"/>
    </location>
</feature>
<dbReference type="VEuPathDB" id="FungiDB:DIURU_002480"/>
<reference evidence="2 3" key="1">
    <citation type="submission" date="2019-07" db="EMBL/GenBank/DDBJ databases">
        <title>Genome assembly of two rare yeast pathogens: Diutina rugosa and Trichomonascus ciferrii.</title>
        <authorList>
            <person name="Mixao V."/>
            <person name="Saus E."/>
            <person name="Hansen A."/>
            <person name="Lass-Flor C."/>
            <person name="Gabaldon T."/>
        </authorList>
    </citation>
    <scope>NUCLEOTIDE SEQUENCE [LARGE SCALE GENOMIC DNA]</scope>
    <source>
        <strain evidence="2 3">CBS 613</strain>
    </source>
</reference>
<evidence type="ECO:0000313" key="3">
    <source>
        <dbReference type="Proteomes" id="UP000449547"/>
    </source>
</evidence>
<dbReference type="RefSeq" id="XP_034012732.1">
    <property type="nucleotide sequence ID" value="XM_034155136.1"/>
</dbReference>
<gene>
    <name evidence="2" type="ORF">DIURU_002480</name>
</gene>
<name>A0A642UPV8_DIURU</name>
<evidence type="ECO:0008006" key="4">
    <source>
        <dbReference type="Google" id="ProtNLM"/>
    </source>
</evidence>
<keyword evidence="3" id="KW-1185">Reference proteome</keyword>
<dbReference type="OrthoDB" id="5406216at2759"/>
<dbReference type="Pfam" id="PF17056">
    <property type="entry name" value="KRE1"/>
    <property type="match status" value="1"/>
</dbReference>
<comment type="caution">
    <text evidence="2">The sequence shown here is derived from an EMBL/GenBank/DDBJ whole genome shotgun (WGS) entry which is preliminary data.</text>
</comment>
<dbReference type="EMBL" id="SWFT01000069">
    <property type="protein sequence ID" value="KAA8903318.1"/>
    <property type="molecule type" value="Genomic_DNA"/>
</dbReference>
<proteinExistence type="predicted"/>
<evidence type="ECO:0000256" key="1">
    <source>
        <dbReference type="SAM" id="SignalP"/>
    </source>
</evidence>
<sequence length="129" mass="13675">MQLTAVLLALTLAHAQVVVDDPNAEPQTTKALPTSIWVTGTDANGNLATTLSRFTQTFRSMWEIEAVPSSGKIGMGSIQGKVGETRTYDTTTIAGAATLLKRSSGETFPIQLTPLLWMTLGLIAALVTI</sequence>
<evidence type="ECO:0000313" key="2">
    <source>
        <dbReference type="EMBL" id="KAA8903318.1"/>
    </source>
</evidence>
<accession>A0A642UPV8</accession>
<keyword evidence="1" id="KW-0732">Signal</keyword>
<organism evidence="2 3">
    <name type="scientific">Diutina rugosa</name>
    <name type="common">Yeast</name>
    <name type="synonym">Candida rugosa</name>
    <dbReference type="NCBI Taxonomy" id="5481"/>
    <lineage>
        <taxon>Eukaryota</taxon>
        <taxon>Fungi</taxon>
        <taxon>Dikarya</taxon>
        <taxon>Ascomycota</taxon>
        <taxon>Saccharomycotina</taxon>
        <taxon>Pichiomycetes</taxon>
        <taxon>Debaryomycetaceae</taxon>
        <taxon>Diutina</taxon>
    </lineage>
</organism>
<dbReference type="Proteomes" id="UP000449547">
    <property type="component" value="Unassembled WGS sequence"/>
</dbReference>
<dbReference type="InterPro" id="IPR031452">
    <property type="entry name" value="Kre1"/>
</dbReference>
<dbReference type="AlphaFoldDB" id="A0A642UPV8"/>
<feature type="signal peptide" evidence="1">
    <location>
        <begin position="1"/>
        <end position="15"/>
    </location>
</feature>
<dbReference type="GeneID" id="54781131"/>
<protein>
    <recommendedName>
        <fullName evidence="4">Protein KRE1</fullName>
    </recommendedName>
</protein>
<dbReference type="GO" id="GO:0031505">
    <property type="term" value="P:fungal-type cell wall organization"/>
    <property type="evidence" value="ECO:0007669"/>
    <property type="project" value="InterPro"/>
</dbReference>